<proteinExistence type="predicted"/>
<dbReference type="KEGG" id="kphy:AOZ06_08190"/>
<dbReference type="InterPro" id="IPR010872">
    <property type="entry name" value="MDMPI_C-term_domain"/>
</dbReference>
<dbReference type="Proteomes" id="UP000063699">
    <property type="component" value="Chromosome"/>
</dbReference>
<dbReference type="OrthoDB" id="3671213at2"/>
<dbReference type="RefSeq" id="WP_054288880.1">
    <property type="nucleotide sequence ID" value="NZ_CP012752.1"/>
</dbReference>
<dbReference type="Pfam" id="PF07398">
    <property type="entry name" value="MDMPI_C"/>
    <property type="match status" value="1"/>
</dbReference>
<protein>
    <recommendedName>
        <fullName evidence="5">Mycothiol-dependent maleylpyruvate isomerase metal-binding domain-containing protein</fullName>
    </recommendedName>
</protein>
<dbReference type="InterPro" id="IPR024344">
    <property type="entry name" value="MDMPI_metal-binding"/>
</dbReference>
<dbReference type="Pfam" id="PF11716">
    <property type="entry name" value="MDMPI_N"/>
    <property type="match status" value="1"/>
</dbReference>
<dbReference type="InterPro" id="IPR034660">
    <property type="entry name" value="DinB/YfiT-like"/>
</dbReference>
<evidence type="ECO:0000259" key="1">
    <source>
        <dbReference type="Pfam" id="PF07398"/>
    </source>
</evidence>
<feature type="domain" description="MDMPI C-terminal" evidence="1">
    <location>
        <begin position="135"/>
        <end position="232"/>
    </location>
</feature>
<dbReference type="EMBL" id="CP012752">
    <property type="protein sequence ID" value="ALG06909.1"/>
    <property type="molecule type" value="Genomic_DNA"/>
</dbReference>
<feature type="domain" description="Mycothiol-dependent maleylpyruvate isomerase metal-binding" evidence="2">
    <location>
        <begin position="6"/>
        <end position="123"/>
    </location>
</feature>
<dbReference type="SUPFAM" id="SSF109854">
    <property type="entry name" value="DinB/YfiT-like putative metalloenzymes"/>
    <property type="match status" value="1"/>
</dbReference>
<accession>A0A0N9HU63</accession>
<dbReference type="InterPro" id="IPR017517">
    <property type="entry name" value="Maleyloyr_isom"/>
</dbReference>
<name>A0A0N9HU63_9PSEU</name>
<dbReference type="PANTHER" id="PTHR40758">
    <property type="entry name" value="CONSERVED PROTEIN"/>
    <property type="match status" value="1"/>
</dbReference>
<dbReference type="STRING" id="860235.AOZ06_08190"/>
<gene>
    <name evidence="3" type="ORF">AOZ06_08190</name>
</gene>
<dbReference type="Gene3D" id="1.20.120.450">
    <property type="entry name" value="dinb family like domain"/>
    <property type="match status" value="1"/>
</dbReference>
<sequence length="241" mass="26052">MHTDWLRAQTAAFADIAVTLSESQQVVTCPEWSVRTLVAHIGHAHRQAANIVRTGEPEQFRDPRTAELPRDWAPWLRDGADELADAVTAARDNQVWAYVGERPAFFWLRRMLHDTTVHAADAAITAGLVPHVPADIATDAIDEALELISLPGAEALKPDFVNLRGTGQTLALRSGEGDTWLITRTPQGPVAGRAATGEADVTVTASAQDLLLLCYGRAGVADVVVDGDRDLLTHWLANTSL</sequence>
<evidence type="ECO:0008006" key="5">
    <source>
        <dbReference type="Google" id="ProtNLM"/>
    </source>
</evidence>
<evidence type="ECO:0000259" key="2">
    <source>
        <dbReference type="Pfam" id="PF11716"/>
    </source>
</evidence>
<reference evidence="3 4" key="1">
    <citation type="submission" date="2015-07" db="EMBL/GenBank/DDBJ databases">
        <title>Genome sequencing of Kibdelosporangium phytohabitans.</title>
        <authorList>
            <person name="Qin S."/>
            <person name="Xing K."/>
        </authorList>
    </citation>
    <scope>NUCLEOTIDE SEQUENCE [LARGE SCALE GENOMIC DNA]</scope>
    <source>
        <strain evidence="3 4">KLBMP1111</strain>
    </source>
</reference>
<organism evidence="3 4">
    <name type="scientific">Kibdelosporangium phytohabitans</name>
    <dbReference type="NCBI Taxonomy" id="860235"/>
    <lineage>
        <taxon>Bacteria</taxon>
        <taxon>Bacillati</taxon>
        <taxon>Actinomycetota</taxon>
        <taxon>Actinomycetes</taxon>
        <taxon>Pseudonocardiales</taxon>
        <taxon>Pseudonocardiaceae</taxon>
        <taxon>Kibdelosporangium</taxon>
    </lineage>
</organism>
<evidence type="ECO:0000313" key="3">
    <source>
        <dbReference type="EMBL" id="ALG06909.1"/>
    </source>
</evidence>
<keyword evidence="4" id="KW-1185">Reference proteome</keyword>
<evidence type="ECO:0000313" key="4">
    <source>
        <dbReference type="Proteomes" id="UP000063699"/>
    </source>
</evidence>
<dbReference type="GO" id="GO:0005886">
    <property type="term" value="C:plasma membrane"/>
    <property type="evidence" value="ECO:0007669"/>
    <property type="project" value="TreeGrafter"/>
</dbReference>
<dbReference type="PANTHER" id="PTHR40758:SF1">
    <property type="entry name" value="CONSERVED PROTEIN"/>
    <property type="match status" value="1"/>
</dbReference>
<dbReference type="GO" id="GO:0046872">
    <property type="term" value="F:metal ion binding"/>
    <property type="evidence" value="ECO:0007669"/>
    <property type="project" value="InterPro"/>
</dbReference>
<dbReference type="NCBIfam" id="TIGR03083">
    <property type="entry name" value="maleylpyruvate isomerase family mycothiol-dependent enzyme"/>
    <property type="match status" value="1"/>
</dbReference>
<dbReference type="AlphaFoldDB" id="A0A0N9HU63"/>